<dbReference type="STRING" id="1423803.FD13_GL001348"/>
<sequence length="108" mass="12420">MVVAMALNGVTISYTRFYRHQDDTSTAVPKVLDTNGEPLLVSSRYWVVDDEDQPVYIYNDLIDIDNYLENFKDGGHDSYQSAVLALYGYCPEVRLVTYLGHNKFEEEK</sequence>
<dbReference type="GO" id="GO:0004866">
    <property type="term" value="F:endopeptidase inhibitor activity"/>
    <property type="evidence" value="ECO:0007669"/>
    <property type="project" value="InterPro"/>
</dbReference>
<organism evidence="1 2">
    <name type="scientific">Levilactobacillus senmaizukei DSM 21775 = NBRC 103853</name>
    <dbReference type="NCBI Taxonomy" id="1423803"/>
    <lineage>
        <taxon>Bacteria</taxon>
        <taxon>Bacillati</taxon>
        <taxon>Bacillota</taxon>
        <taxon>Bacilli</taxon>
        <taxon>Lactobacillales</taxon>
        <taxon>Lactobacillaceae</taxon>
        <taxon>Levilactobacillus</taxon>
    </lineage>
</organism>
<protein>
    <submittedName>
        <fullName evidence="1">Uncharacterized protein</fullName>
    </submittedName>
</protein>
<keyword evidence="2" id="KW-1185">Reference proteome</keyword>
<evidence type="ECO:0000313" key="1">
    <source>
        <dbReference type="EMBL" id="KRN01209.1"/>
    </source>
</evidence>
<reference evidence="1 2" key="1">
    <citation type="journal article" date="2015" name="Genome Announc.">
        <title>Expanding the biotechnology potential of lactobacilli through comparative genomics of 213 strains and associated genera.</title>
        <authorList>
            <person name="Sun Z."/>
            <person name="Harris H.M."/>
            <person name="McCann A."/>
            <person name="Guo C."/>
            <person name="Argimon S."/>
            <person name="Zhang W."/>
            <person name="Yang X."/>
            <person name="Jeffery I.B."/>
            <person name="Cooney J.C."/>
            <person name="Kagawa T.F."/>
            <person name="Liu W."/>
            <person name="Song Y."/>
            <person name="Salvetti E."/>
            <person name="Wrobel A."/>
            <person name="Rasinkangas P."/>
            <person name="Parkhill J."/>
            <person name="Rea M.C."/>
            <person name="O'Sullivan O."/>
            <person name="Ritari J."/>
            <person name="Douillard F.P."/>
            <person name="Paul Ross R."/>
            <person name="Yang R."/>
            <person name="Briner A.E."/>
            <person name="Felis G.E."/>
            <person name="de Vos W.M."/>
            <person name="Barrangou R."/>
            <person name="Klaenhammer T.R."/>
            <person name="Caufield P.W."/>
            <person name="Cui Y."/>
            <person name="Zhang H."/>
            <person name="O'Toole P.W."/>
        </authorList>
    </citation>
    <scope>NUCLEOTIDE SEQUENCE [LARGE SCALE GENOMIC DNA]</scope>
    <source>
        <strain evidence="1 2">DSM 21775</strain>
    </source>
</reference>
<dbReference type="Proteomes" id="UP000051589">
    <property type="component" value="Unassembled WGS sequence"/>
</dbReference>
<proteinExistence type="predicted"/>
<comment type="caution">
    <text evidence="1">The sequence shown here is derived from an EMBL/GenBank/DDBJ whole genome shotgun (WGS) entry which is preliminary data.</text>
</comment>
<gene>
    <name evidence="1" type="ORF">FD13_GL001348</name>
</gene>
<dbReference type="PATRIC" id="fig|1423803.3.peg.1379"/>
<dbReference type="EMBL" id="AYZH01000030">
    <property type="protein sequence ID" value="KRN01209.1"/>
    <property type="molecule type" value="Genomic_DNA"/>
</dbReference>
<dbReference type="AlphaFoldDB" id="A0A0R2DBI6"/>
<dbReference type="PROSITE" id="PS00283">
    <property type="entry name" value="SOYBEAN_KUNITZ"/>
    <property type="match status" value="1"/>
</dbReference>
<evidence type="ECO:0000313" key="2">
    <source>
        <dbReference type="Proteomes" id="UP000051589"/>
    </source>
</evidence>
<dbReference type="InterPro" id="IPR002160">
    <property type="entry name" value="Prot_inh_Kunz-lg"/>
</dbReference>
<accession>A0A0R2DBI6</accession>
<name>A0A0R2DBI6_9LACO</name>